<proteinExistence type="inferred from homology"/>
<keyword evidence="2" id="KW-0413">Isomerase</keyword>
<dbReference type="PROSITE" id="PS00924">
    <property type="entry name" value="ASP_GLU_RACEMASE_2"/>
    <property type="match status" value="1"/>
</dbReference>
<dbReference type="SUPFAM" id="SSF53681">
    <property type="entry name" value="Aspartate/glutamate racemase"/>
    <property type="match status" value="2"/>
</dbReference>
<comment type="similarity">
    <text evidence="1">Belongs to the aspartate/glutamate racemases family.</text>
</comment>
<dbReference type="Pfam" id="PF01177">
    <property type="entry name" value="Asp_Glu_race"/>
    <property type="match status" value="1"/>
</dbReference>
<dbReference type="RefSeq" id="WP_160117789.1">
    <property type="nucleotide sequence ID" value="NZ_BGZJ01000002.1"/>
</dbReference>
<accession>A0A388SGI2</accession>
<accession>A0A401LI66</accession>
<dbReference type="GO" id="GO:0047661">
    <property type="term" value="F:amino-acid racemase activity"/>
    <property type="evidence" value="ECO:0007669"/>
    <property type="project" value="InterPro"/>
</dbReference>
<name>A0A388SGI2_9BURK</name>
<dbReference type="PANTHER" id="PTHR21198:SF7">
    <property type="entry name" value="ASPARTATE-GLUTAMATE RACEMASE FAMILY"/>
    <property type="match status" value="1"/>
</dbReference>
<dbReference type="Gene3D" id="3.40.50.1860">
    <property type="match status" value="2"/>
</dbReference>
<dbReference type="AlphaFoldDB" id="A0A388SGI2"/>
<dbReference type="InterPro" id="IPR001920">
    <property type="entry name" value="Asp/Glu_race"/>
</dbReference>
<dbReference type="EMBL" id="BGZJ01000002">
    <property type="protein sequence ID" value="GBO94783.1"/>
    <property type="molecule type" value="Genomic_DNA"/>
</dbReference>
<evidence type="ECO:0000313" key="3">
    <source>
        <dbReference type="EMBL" id="GBO94783.1"/>
    </source>
</evidence>
<evidence type="ECO:0000256" key="1">
    <source>
        <dbReference type="ARBA" id="ARBA00007847"/>
    </source>
</evidence>
<evidence type="ECO:0000256" key="2">
    <source>
        <dbReference type="ARBA" id="ARBA00023235"/>
    </source>
</evidence>
<dbReference type="PANTHER" id="PTHR21198">
    <property type="entry name" value="GLUTAMATE RACEMASE"/>
    <property type="match status" value="1"/>
</dbReference>
<dbReference type="InterPro" id="IPR004380">
    <property type="entry name" value="Asp_race"/>
</dbReference>
<dbReference type="Proteomes" id="UP000266091">
    <property type="component" value="Unassembled WGS sequence"/>
</dbReference>
<sequence length="230" mass="25272">MKKLGLIGGVGPESTVPYYKGIVFGVKDRVGHDFFPRITIESMSCFDVVPMSVAGKKQELVDYFLDGIKSLAAAGCDFAALSCYTGHMVFEELEKVSPIPLVSIVEATLDEAKKRGYKRVLLLGTKATMEDGFFQKPFLRDGVDVVTPDAATRDWVADHIMNELEQGIVKDDTAAAFREIALSLMRQHDADALVLGCTELPMVFSKYPDIPQLDGVQIHVNALVDRILSD</sequence>
<comment type="caution">
    <text evidence="3">The sequence shown here is derived from an EMBL/GenBank/DDBJ whole genome shotgun (WGS) entry which is preliminary data.</text>
</comment>
<dbReference type="InterPro" id="IPR033134">
    <property type="entry name" value="Asp/Glu_racemase_AS_2"/>
</dbReference>
<dbReference type="InterPro" id="IPR015942">
    <property type="entry name" value="Asp/Glu/hydantoin_racemase"/>
</dbReference>
<keyword evidence="4" id="KW-1185">Reference proteome</keyword>
<gene>
    <name evidence="3" type="ORF">MESMUL_21370</name>
</gene>
<protein>
    <submittedName>
        <fullName evidence="3">Aspartate racemase</fullName>
    </submittedName>
</protein>
<evidence type="ECO:0000313" key="4">
    <source>
        <dbReference type="Proteomes" id="UP000266091"/>
    </source>
</evidence>
<organism evidence="3 4">
    <name type="scientific">Mesosutterella multiformis</name>
    <dbReference type="NCBI Taxonomy" id="2259133"/>
    <lineage>
        <taxon>Bacteria</taxon>
        <taxon>Pseudomonadati</taxon>
        <taxon>Pseudomonadota</taxon>
        <taxon>Betaproteobacteria</taxon>
        <taxon>Burkholderiales</taxon>
        <taxon>Sutterellaceae</taxon>
        <taxon>Mesosutterella</taxon>
    </lineage>
</organism>
<dbReference type="NCBIfam" id="TIGR00035">
    <property type="entry name" value="asp_race"/>
    <property type="match status" value="1"/>
</dbReference>
<reference evidence="3 4" key="1">
    <citation type="journal article" date="2018" name="Int. J. Syst. Evol. Microbiol.">
        <title>Mesosutterella multiformis gen. nov., sp. nov., a member of the family Sutterellaceae and Sutterella megalosphaeroides sp. nov., isolated from human faeces.</title>
        <authorList>
            <person name="Sakamoto M."/>
            <person name="Ikeyama N."/>
            <person name="Kunihiro T."/>
            <person name="Iino T."/>
            <person name="Yuki M."/>
            <person name="Ohkuma M."/>
        </authorList>
    </citation>
    <scope>NUCLEOTIDE SEQUENCE [LARGE SCALE GENOMIC DNA]</scope>
    <source>
        <strain evidence="3 4">4NBBH2</strain>
    </source>
</reference>